<feature type="compositionally biased region" description="Low complexity" evidence="1">
    <location>
        <begin position="426"/>
        <end position="456"/>
    </location>
</feature>
<dbReference type="OrthoDB" id="7676733at2"/>
<feature type="compositionally biased region" description="Low complexity" evidence="1">
    <location>
        <begin position="224"/>
        <end position="234"/>
    </location>
</feature>
<evidence type="ECO:0000313" key="4">
    <source>
        <dbReference type="EMBL" id="GLS67434.1"/>
    </source>
</evidence>
<proteinExistence type="predicted"/>
<feature type="compositionally biased region" description="Low complexity" evidence="1">
    <location>
        <begin position="63"/>
        <end position="74"/>
    </location>
</feature>
<feature type="compositionally biased region" description="Low complexity" evidence="1">
    <location>
        <begin position="168"/>
        <end position="205"/>
    </location>
</feature>
<dbReference type="Pfam" id="PF02120">
    <property type="entry name" value="Flg_hook"/>
    <property type="match status" value="1"/>
</dbReference>
<dbReference type="AlphaFoldDB" id="A0A512IZT3"/>
<reference evidence="6" key="2">
    <citation type="journal article" date="2019" name="Int. J. Syst. Evol. Microbiol.">
        <title>The Global Catalogue of Microorganisms (GCM) 10K type strain sequencing project: providing services to taxonomists for standard genome sequencing and annotation.</title>
        <authorList>
            <consortium name="The Broad Institute Genomics Platform"/>
            <consortium name="The Broad Institute Genome Sequencing Center for Infectious Disease"/>
            <person name="Wu L."/>
            <person name="Ma J."/>
        </authorList>
    </citation>
    <scope>NUCLEOTIDE SEQUENCE [LARGE SCALE GENOMIC DNA]</scope>
    <source>
        <strain evidence="6">NBRC 107715</strain>
    </source>
</reference>
<feature type="region of interest" description="Disordered" evidence="1">
    <location>
        <begin position="168"/>
        <end position="322"/>
    </location>
</feature>
<feature type="region of interest" description="Disordered" evidence="1">
    <location>
        <begin position="1"/>
        <end position="74"/>
    </location>
</feature>
<evidence type="ECO:0000259" key="2">
    <source>
        <dbReference type="Pfam" id="PF02120"/>
    </source>
</evidence>
<dbReference type="Proteomes" id="UP001156856">
    <property type="component" value="Unassembled WGS sequence"/>
</dbReference>
<reference evidence="3 5" key="3">
    <citation type="submission" date="2019-07" db="EMBL/GenBank/DDBJ databases">
        <title>Whole genome shotgun sequence of Methylobacterium oxalidis NBRC 107715.</title>
        <authorList>
            <person name="Hosoyama A."/>
            <person name="Uohara A."/>
            <person name="Ohji S."/>
            <person name="Ichikawa N."/>
        </authorList>
    </citation>
    <scope>NUCLEOTIDE SEQUENCE [LARGE SCALE GENOMIC DNA]</scope>
    <source>
        <strain evidence="3 5">NBRC 107715</strain>
    </source>
</reference>
<protein>
    <recommendedName>
        <fullName evidence="2">Flagellar hook-length control protein-like C-terminal domain-containing protein</fullName>
    </recommendedName>
</protein>
<evidence type="ECO:0000313" key="6">
    <source>
        <dbReference type="Proteomes" id="UP001156856"/>
    </source>
</evidence>
<dbReference type="InterPro" id="IPR038610">
    <property type="entry name" value="FliK-like_C_sf"/>
</dbReference>
<comment type="caution">
    <text evidence="3">The sequence shown here is derived from an EMBL/GenBank/DDBJ whole genome shotgun (WGS) entry which is preliminary data.</text>
</comment>
<gene>
    <name evidence="4" type="ORF">GCM10007888_58180</name>
    <name evidence="3" type="ORF">MOX02_12130</name>
</gene>
<dbReference type="EMBL" id="BJZU01000017">
    <property type="protein sequence ID" value="GEP03175.1"/>
    <property type="molecule type" value="Genomic_DNA"/>
</dbReference>
<dbReference type="Gene3D" id="3.30.750.140">
    <property type="match status" value="1"/>
</dbReference>
<dbReference type="RefSeq" id="WP_147024893.1">
    <property type="nucleotide sequence ID" value="NZ_BJZU01000017.1"/>
</dbReference>
<evidence type="ECO:0000313" key="3">
    <source>
        <dbReference type="EMBL" id="GEP03175.1"/>
    </source>
</evidence>
<keyword evidence="6" id="KW-1185">Reference proteome</keyword>
<evidence type="ECO:0000256" key="1">
    <source>
        <dbReference type="SAM" id="MobiDB-lite"/>
    </source>
</evidence>
<sequence>MTPLDTMLPGIRQRPEAGLGRPAPETGAEETAGFGTLLGDLAEARTGDAADPARDTEGREEAAAAPPGMPRPDAAGALLALLPVAPAGAAAIAASAQQDGPADLTTLLARAVPTPGPVAALATAADAGLAALMERASAPAAGAPPILGERPALSVLARETHFAPVAAAGALPGPRTSSAGAPDPEPAAAAEQARLAALAQAGGSRPAAVQGAQPRIETVPGPVPAAGPAGTGPKPGSPPQPEGEAGADVPVWAGSREAAAARPVAAPRPAVGDAREGRQRTAPQDGMTSVAEPPVRSDEGGGTASPAPSVSTGAPAAPALPSATLRQIADAVAATPAAPGAVPEPGQGRADGPVRLLTLQLKPDELGSVLIRMRLQDGRLAMDLQASRDETAELLRKDEHRLAELLRAAGYRPEIVSIQAAGSEMAQAGRGQGQAQGQPHGSPQSQQPGQGSAFQAMAGGQNQGGSTPDQPAGRQPPARDEEPAARRDEGHETHPGERRRGGVYL</sequence>
<reference evidence="4" key="4">
    <citation type="submission" date="2023-01" db="EMBL/GenBank/DDBJ databases">
        <title>Draft genome sequence of Methylobacterium oxalidis strain NBRC 107715.</title>
        <authorList>
            <person name="Sun Q."/>
            <person name="Mori K."/>
        </authorList>
    </citation>
    <scope>NUCLEOTIDE SEQUENCE</scope>
    <source>
        <strain evidence="4">NBRC 107715</strain>
    </source>
</reference>
<organism evidence="3 5">
    <name type="scientific">Methylobacterium oxalidis</name>
    <dbReference type="NCBI Taxonomy" id="944322"/>
    <lineage>
        <taxon>Bacteria</taxon>
        <taxon>Pseudomonadati</taxon>
        <taxon>Pseudomonadota</taxon>
        <taxon>Alphaproteobacteria</taxon>
        <taxon>Hyphomicrobiales</taxon>
        <taxon>Methylobacteriaceae</taxon>
        <taxon>Methylobacterium</taxon>
    </lineage>
</organism>
<dbReference type="CDD" id="cd17470">
    <property type="entry name" value="T3SS_Flik_C"/>
    <property type="match status" value="1"/>
</dbReference>
<feature type="compositionally biased region" description="Basic and acidic residues" evidence="1">
    <location>
        <begin position="477"/>
        <end position="505"/>
    </location>
</feature>
<feature type="compositionally biased region" description="Low complexity" evidence="1">
    <location>
        <begin position="258"/>
        <end position="271"/>
    </location>
</feature>
<dbReference type="EMBL" id="BSPK01000112">
    <property type="protein sequence ID" value="GLS67434.1"/>
    <property type="molecule type" value="Genomic_DNA"/>
</dbReference>
<evidence type="ECO:0000313" key="5">
    <source>
        <dbReference type="Proteomes" id="UP000321960"/>
    </source>
</evidence>
<name>A0A512IZT3_9HYPH</name>
<feature type="region of interest" description="Disordered" evidence="1">
    <location>
        <begin position="422"/>
        <end position="505"/>
    </location>
</feature>
<dbReference type="Proteomes" id="UP000321960">
    <property type="component" value="Unassembled WGS sequence"/>
</dbReference>
<feature type="domain" description="Flagellar hook-length control protein-like C-terminal" evidence="2">
    <location>
        <begin position="352"/>
        <end position="423"/>
    </location>
</feature>
<reference evidence="4" key="1">
    <citation type="journal article" date="2014" name="Int. J. Syst. Evol. Microbiol.">
        <title>Complete genome of a new Firmicutes species belonging to the dominant human colonic microbiota ('Ruminococcus bicirculans') reveals two chromosomes and a selective capacity to utilize plant glucans.</title>
        <authorList>
            <consortium name="NISC Comparative Sequencing Program"/>
            <person name="Wegmann U."/>
            <person name="Louis P."/>
            <person name="Goesmann A."/>
            <person name="Henrissat B."/>
            <person name="Duncan S.H."/>
            <person name="Flint H.J."/>
        </authorList>
    </citation>
    <scope>NUCLEOTIDE SEQUENCE</scope>
    <source>
        <strain evidence="4">NBRC 107715</strain>
    </source>
</reference>
<feature type="compositionally biased region" description="Basic and acidic residues" evidence="1">
    <location>
        <begin position="42"/>
        <end position="62"/>
    </location>
</feature>
<accession>A0A512IZT3</accession>
<dbReference type="InterPro" id="IPR021136">
    <property type="entry name" value="Flagellar_hook_control-like_C"/>
</dbReference>